<dbReference type="InterPro" id="IPR003329">
    <property type="entry name" value="Cytidylyl_trans"/>
</dbReference>
<comment type="caution">
    <text evidence="1">The sequence shown here is derived from an EMBL/GenBank/DDBJ whole genome shotgun (WGS) entry which is preliminary data.</text>
</comment>
<dbReference type="Gene3D" id="3.90.550.10">
    <property type="entry name" value="Spore Coat Polysaccharide Biosynthesis Protein SpsA, Chain A"/>
    <property type="match status" value="1"/>
</dbReference>
<dbReference type="AlphaFoldDB" id="A0A0F9BAA4"/>
<dbReference type="GO" id="GO:0008781">
    <property type="term" value="F:N-acylneuraminate cytidylyltransferase activity"/>
    <property type="evidence" value="ECO:0007669"/>
    <property type="project" value="TreeGrafter"/>
</dbReference>
<gene>
    <name evidence="1" type="ORF">LCGC14_2473700</name>
</gene>
<dbReference type="EMBL" id="LAZR01038799">
    <property type="protein sequence ID" value="KKL18620.1"/>
    <property type="molecule type" value="Genomic_DNA"/>
</dbReference>
<organism evidence="1">
    <name type="scientific">marine sediment metagenome</name>
    <dbReference type="NCBI Taxonomy" id="412755"/>
    <lineage>
        <taxon>unclassified sequences</taxon>
        <taxon>metagenomes</taxon>
        <taxon>ecological metagenomes</taxon>
    </lineage>
</organism>
<dbReference type="Pfam" id="PF02348">
    <property type="entry name" value="CTP_transf_3"/>
    <property type="match status" value="1"/>
</dbReference>
<dbReference type="InterPro" id="IPR029044">
    <property type="entry name" value="Nucleotide-diphossugar_trans"/>
</dbReference>
<reference evidence="1" key="1">
    <citation type="journal article" date="2015" name="Nature">
        <title>Complex archaea that bridge the gap between prokaryotes and eukaryotes.</title>
        <authorList>
            <person name="Spang A."/>
            <person name="Saw J.H."/>
            <person name="Jorgensen S.L."/>
            <person name="Zaremba-Niedzwiedzka K."/>
            <person name="Martijn J."/>
            <person name="Lind A.E."/>
            <person name="van Eijk R."/>
            <person name="Schleper C."/>
            <person name="Guy L."/>
            <person name="Ettema T.J."/>
        </authorList>
    </citation>
    <scope>NUCLEOTIDE SEQUENCE</scope>
</reference>
<dbReference type="InterPro" id="IPR050793">
    <property type="entry name" value="CMP-NeuNAc_synthase"/>
</dbReference>
<evidence type="ECO:0008006" key="2">
    <source>
        <dbReference type="Google" id="ProtNLM"/>
    </source>
</evidence>
<dbReference type="SUPFAM" id="SSF53448">
    <property type="entry name" value="Nucleotide-diphospho-sugar transferases"/>
    <property type="match status" value="1"/>
</dbReference>
<sequence>MNILGLITARVDSARVPHKNFQSIAGKPLYKWTTEFLNENQDCFTALAFSSDKPERFDVPHNIQKIQRPPDLCKESAVHKDVVIHALDCMEYALNKEFDYIILFQPTNPFRNTMDLVRLIALTEEARPADSYMYYIDDNLKSEYVLGVSMDSCCNPMIKSGNMYLYGVPYLLGQIPDQEIITMEIPKWRGYNINTREDFHVAEALYEANNA</sequence>
<protein>
    <recommendedName>
        <fullName evidence="2">CMP-N-acetylneuraminic acid synthetase</fullName>
    </recommendedName>
</protein>
<accession>A0A0F9BAA4</accession>
<name>A0A0F9BAA4_9ZZZZ</name>
<dbReference type="PANTHER" id="PTHR21485:SF6">
    <property type="entry name" value="N-ACYLNEURAMINATE CYTIDYLYLTRANSFERASE-RELATED"/>
    <property type="match status" value="1"/>
</dbReference>
<evidence type="ECO:0000313" key="1">
    <source>
        <dbReference type="EMBL" id="KKL18620.1"/>
    </source>
</evidence>
<dbReference type="PANTHER" id="PTHR21485">
    <property type="entry name" value="HAD SUPERFAMILY MEMBERS CMAS AND KDSC"/>
    <property type="match status" value="1"/>
</dbReference>
<proteinExistence type="predicted"/>